<sequence length="1015" mass="114677">MNEYVDKIKKLMEKEMVRYVIAGGMTTAVNLVSFFVLRLVTDLSRSAANIIAIMLAILFAYFANGFYVFRSEQRKSVGRIIREFISFVGMRLFAMVVEVVGTNLLCDSFRYNEFISKIIIQVVVLVINYIFSKCFVFKKDKKPVKDILADNYIMIIAFIIPAIFMFVLWVVAEIGPFGGHSLTMVDSLHQYLPFFSDYHDKLVNEGSLFYTWDIGMGSNLLDIIAYYMACPLNFIIVLFSREHLYIAMCLLISIKIALSGMTMASYLGYKCRNKNNLLIIPFAVAYALSNYVIGYSWNLMWMDCILILPLIMQGFEQMMEDGSNYRLYTLSLFYGLLCNYYICFMICVFLVLQFILTNHKNIYKGAEDTLRFAGTSVMAAAMSAFLLIPAYIGLNTTASATRHFPKWEWYGSIWDMIKQMFVLTEPIKSQQFDGGVNLYCGTFAILLIGIYIFNTKIKWYEKLKNVILIVFLMMSFNNTLLNYIWHGFHDQYGIPNRFSFLFIFILLSMGYEAIANTDKKQIPGIALGIIVAFGFLVYADKNIDMDRTVIILTWVLFAVYSAGILVLGLVRGKGRFAVAAILSVLCLTEIVFSAAKGYESNGTVNIPDYYGDAASVQAAIDSVKTGHFPYRTELNNTKVVDESTYYNMQGVSLFGSTVSNDLVNAMHGLGFYTGANEFLFDGANPVSSSVLGIRYLFRRQDEHMSYDMDYVDTVDGVDVYQNSRALKLGFMVNNELKDWTSDASNMFDSINNFVEKSTGVAGTFSQIYPEVTGSSNDITITHDNPYSEYFGLSDITPGIVSFGLSFDITEEQNDLYIIANCNGITKIRIYVNGEEQNYERLQYQTYHVGHLIKGTNVEVEYYFSAGVPDNTSARLTIATLNGAAFDQAYEGWADNQLNINKFEDGYVKGHISVDEAGLMFTSIPYDSGWTAYVDGRKTDIQTVAGAFIALDLEKGDHVIEFKYFPRGLKSGLIFTFAGWLVFALLMNAKTIKEKRGSKKGKPEDEDRTDDEAAIE</sequence>
<dbReference type="InterPro" id="IPR007267">
    <property type="entry name" value="GtrA_DPMS_TM"/>
</dbReference>
<dbReference type="AlphaFoldDB" id="A0AAI9K4N5"/>
<feature type="transmembrane region" description="Helical" evidence="6">
    <location>
        <begin position="466"/>
        <end position="485"/>
    </location>
</feature>
<feature type="transmembrane region" description="Helical" evidence="6">
    <location>
        <begin position="275"/>
        <end position="293"/>
    </location>
</feature>
<feature type="transmembrane region" description="Helical" evidence="6">
    <location>
        <begin position="369"/>
        <end position="392"/>
    </location>
</feature>
<evidence type="ECO:0000313" key="9">
    <source>
        <dbReference type="Proteomes" id="UP000660047"/>
    </source>
</evidence>
<evidence type="ECO:0000256" key="6">
    <source>
        <dbReference type="SAM" id="Phobius"/>
    </source>
</evidence>
<feature type="compositionally biased region" description="Acidic residues" evidence="5">
    <location>
        <begin position="1005"/>
        <end position="1015"/>
    </location>
</feature>
<dbReference type="GO" id="GO:0000271">
    <property type="term" value="P:polysaccharide biosynthetic process"/>
    <property type="evidence" value="ECO:0007669"/>
    <property type="project" value="InterPro"/>
</dbReference>
<feature type="transmembrane region" description="Helical" evidence="6">
    <location>
        <begin position="220"/>
        <end position="239"/>
    </location>
</feature>
<evidence type="ECO:0000259" key="7">
    <source>
        <dbReference type="Pfam" id="PF04138"/>
    </source>
</evidence>
<comment type="caution">
    <text evidence="8">The sequence shown here is derived from an EMBL/GenBank/DDBJ whole genome shotgun (WGS) entry which is preliminary data.</text>
</comment>
<feature type="transmembrane region" description="Helical" evidence="6">
    <location>
        <begin position="20"/>
        <end position="41"/>
    </location>
</feature>
<proteinExistence type="predicted"/>
<feature type="transmembrane region" description="Helical" evidence="6">
    <location>
        <begin position="81"/>
        <end position="102"/>
    </location>
</feature>
<feature type="transmembrane region" description="Helical" evidence="6">
    <location>
        <begin position="114"/>
        <end position="131"/>
    </location>
</feature>
<keyword evidence="3 6" id="KW-1133">Transmembrane helix</keyword>
<feature type="transmembrane region" description="Helical" evidence="6">
    <location>
        <begin position="246"/>
        <end position="269"/>
    </location>
</feature>
<dbReference type="PANTHER" id="PTHR38454:SF1">
    <property type="entry name" value="INTEGRAL MEMBRANE PROTEIN"/>
    <property type="match status" value="1"/>
</dbReference>
<accession>A0AAI9K4N5</accession>
<protein>
    <submittedName>
        <fullName evidence="8">Copper ABC transporter permease</fullName>
    </submittedName>
</protein>
<feature type="transmembrane region" description="Helical" evidence="6">
    <location>
        <begin position="47"/>
        <end position="69"/>
    </location>
</feature>
<dbReference type="InterPro" id="IPR018580">
    <property type="entry name" value="Uncharacterised_YfhO"/>
</dbReference>
<feature type="region of interest" description="Disordered" evidence="5">
    <location>
        <begin position="993"/>
        <end position="1015"/>
    </location>
</feature>
<feature type="transmembrane region" description="Helical" evidence="6">
    <location>
        <begin position="436"/>
        <end position="454"/>
    </location>
</feature>
<evidence type="ECO:0000313" key="8">
    <source>
        <dbReference type="EMBL" id="GFO94645.1"/>
    </source>
</evidence>
<feature type="compositionally biased region" description="Basic and acidic residues" evidence="5">
    <location>
        <begin position="993"/>
        <end position="1004"/>
    </location>
</feature>
<feature type="transmembrane region" description="Helical" evidence="6">
    <location>
        <begin position="576"/>
        <end position="595"/>
    </location>
</feature>
<dbReference type="PANTHER" id="PTHR38454">
    <property type="entry name" value="INTEGRAL MEMBRANE PROTEIN-RELATED"/>
    <property type="match status" value="1"/>
</dbReference>
<feature type="domain" description="GtrA/DPMS transmembrane" evidence="7">
    <location>
        <begin position="18"/>
        <end position="137"/>
    </location>
</feature>
<evidence type="ECO:0000256" key="2">
    <source>
        <dbReference type="ARBA" id="ARBA00022692"/>
    </source>
</evidence>
<dbReference type="Pfam" id="PF09586">
    <property type="entry name" value="YfhO"/>
    <property type="match status" value="1"/>
</dbReference>
<dbReference type="EMBL" id="BLYL01000009">
    <property type="protein sequence ID" value="GFO94645.1"/>
    <property type="molecule type" value="Genomic_DNA"/>
</dbReference>
<dbReference type="RefSeq" id="WP_055222449.1">
    <property type="nucleotide sequence ID" value="NZ_BLYL01000009.1"/>
</dbReference>
<feature type="transmembrane region" description="Helical" evidence="6">
    <location>
        <begin position="300"/>
        <end position="319"/>
    </location>
</feature>
<dbReference type="Pfam" id="PF04138">
    <property type="entry name" value="GtrA_DPMS_TM"/>
    <property type="match status" value="1"/>
</dbReference>
<feature type="transmembrane region" description="Helical" evidence="6">
    <location>
        <begin position="152"/>
        <end position="172"/>
    </location>
</feature>
<name>A0AAI9K4N5_9FIRM</name>
<feature type="transmembrane region" description="Helical" evidence="6">
    <location>
        <begin position="331"/>
        <end position="357"/>
    </location>
</feature>
<gene>
    <name evidence="8" type="ORF">COEU31_16910</name>
</gene>
<comment type="subcellular location">
    <subcellularLocation>
        <location evidence="1">Membrane</location>
        <topology evidence="1">Multi-pass membrane protein</topology>
    </subcellularLocation>
</comment>
<dbReference type="Proteomes" id="UP000660047">
    <property type="component" value="Unassembled WGS sequence"/>
</dbReference>
<evidence type="ECO:0000256" key="5">
    <source>
        <dbReference type="SAM" id="MobiDB-lite"/>
    </source>
</evidence>
<feature type="transmembrane region" description="Helical" evidence="6">
    <location>
        <begin position="522"/>
        <end position="539"/>
    </location>
</feature>
<evidence type="ECO:0000256" key="3">
    <source>
        <dbReference type="ARBA" id="ARBA00022989"/>
    </source>
</evidence>
<organism evidence="8 9">
    <name type="scientific">Coprococcus eutactus</name>
    <dbReference type="NCBI Taxonomy" id="33043"/>
    <lineage>
        <taxon>Bacteria</taxon>
        <taxon>Bacillati</taxon>
        <taxon>Bacillota</taxon>
        <taxon>Clostridia</taxon>
        <taxon>Lachnospirales</taxon>
        <taxon>Lachnospiraceae</taxon>
        <taxon>Coprococcus</taxon>
    </lineage>
</organism>
<evidence type="ECO:0000256" key="4">
    <source>
        <dbReference type="ARBA" id="ARBA00023136"/>
    </source>
</evidence>
<keyword evidence="4 6" id="KW-0472">Membrane</keyword>
<keyword evidence="2 6" id="KW-0812">Transmembrane</keyword>
<feature type="transmembrane region" description="Helical" evidence="6">
    <location>
        <begin position="497"/>
        <end position="515"/>
    </location>
</feature>
<evidence type="ECO:0000256" key="1">
    <source>
        <dbReference type="ARBA" id="ARBA00004141"/>
    </source>
</evidence>
<reference evidence="8" key="1">
    <citation type="submission" date="2020-06" db="EMBL/GenBank/DDBJ databases">
        <title>Characterization of fructooligosaccharide metabolism and fructooligosaccharide-degrading enzymes in human commensal butyrate producers.</title>
        <authorList>
            <person name="Tanno H."/>
            <person name="Fujii T."/>
            <person name="Hirano K."/>
            <person name="Maeno S."/>
            <person name="Tonozuka T."/>
            <person name="Sakamoto M."/>
            <person name="Ohkuma M."/>
            <person name="Tochio T."/>
            <person name="Endo A."/>
        </authorList>
    </citation>
    <scope>NUCLEOTIDE SEQUENCE</scope>
    <source>
        <strain evidence="8">JCM 31265</strain>
    </source>
</reference>
<feature type="transmembrane region" description="Helical" evidence="6">
    <location>
        <begin position="551"/>
        <end position="569"/>
    </location>
</feature>
<feature type="transmembrane region" description="Helical" evidence="6">
    <location>
        <begin position="971"/>
        <end position="988"/>
    </location>
</feature>
<dbReference type="GO" id="GO:0016020">
    <property type="term" value="C:membrane"/>
    <property type="evidence" value="ECO:0007669"/>
    <property type="project" value="UniProtKB-SubCell"/>
</dbReference>